<dbReference type="EMBL" id="JANHOG010000142">
    <property type="protein sequence ID" value="KAJ3557647.1"/>
    <property type="molecule type" value="Genomic_DNA"/>
</dbReference>
<reference evidence="1" key="1">
    <citation type="submission" date="2022-07" db="EMBL/GenBank/DDBJ databases">
        <title>Genome Sequence of Phlebia brevispora.</title>
        <authorList>
            <person name="Buettner E."/>
        </authorList>
    </citation>
    <scope>NUCLEOTIDE SEQUENCE</scope>
    <source>
        <strain evidence="1">MPL23</strain>
    </source>
</reference>
<dbReference type="Proteomes" id="UP001148662">
    <property type="component" value="Unassembled WGS sequence"/>
</dbReference>
<comment type="caution">
    <text evidence="1">The sequence shown here is derived from an EMBL/GenBank/DDBJ whole genome shotgun (WGS) entry which is preliminary data.</text>
</comment>
<organism evidence="1 2">
    <name type="scientific">Phlebia brevispora</name>
    <dbReference type="NCBI Taxonomy" id="194682"/>
    <lineage>
        <taxon>Eukaryota</taxon>
        <taxon>Fungi</taxon>
        <taxon>Dikarya</taxon>
        <taxon>Basidiomycota</taxon>
        <taxon>Agaricomycotina</taxon>
        <taxon>Agaricomycetes</taxon>
        <taxon>Polyporales</taxon>
        <taxon>Meruliaceae</taxon>
        <taxon>Phlebia</taxon>
    </lineage>
</organism>
<name>A0ACC1TBD6_9APHY</name>
<sequence>MLVRGDLVHCPELGKLEILQDHVVDIGYTGLIDYIGPATTPDAIEKIAASAGRLILVPKGSFLLPTFCDLHLHAPQFLYQGTGLHLPLMKWLDEYAFKAEERIDADPSLAHKVYTRLAERLIEHGTGAVLLFGTIKEETNLILAKCMMNAGIRAFVGKLSMDISSRPSYIEASAAASLTAVSSFADKCIALNNELPPGTTLVEPVLTPRFVPTCSDELLLGLGKLSKAKNLRVQSHMAEAYDQVEWVRAERGVEDMEVFERSGLLTPRTVQAHCTFLDPPSLSHVAKRGTAVAHCPLSNAYFSAEPFRLREALNNGVKVGLGTDIAGGYHIDILSSMRQAVAVSRMREGARIMGKAAQSHTKADGDDKSVLSIDWTEALYLATRGGALALGLTNGVGTFMKGASFDAQCSKHPID</sequence>
<evidence type="ECO:0000313" key="1">
    <source>
        <dbReference type="EMBL" id="KAJ3557647.1"/>
    </source>
</evidence>
<keyword evidence="2" id="KW-1185">Reference proteome</keyword>
<evidence type="ECO:0000313" key="2">
    <source>
        <dbReference type="Proteomes" id="UP001148662"/>
    </source>
</evidence>
<protein>
    <submittedName>
        <fullName evidence="1">Uncharacterized protein</fullName>
    </submittedName>
</protein>
<gene>
    <name evidence="1" type="ORF">NM688_g1360</name>
</gene>
<accession>A0ACC1TBD6</accession>
<proteinExistence type="predicted"/>